<dbReference type="RefSeq" id="WP_235807272.1">
    <property type="nucleotide sequence ID" value="NZ_AYZE01000017.1"/>
</dbReference>
<dbReference type="EMBL" id="AYZE01000017">
    <property type="protein sequence ID" value="KRM90004.1"/>
    <property type="molecule type" value="Genomic_DNA"/>
</dbReference>
<accession>A0A0R2CJ51</accession>
<comment type="caution">
    <text evidence="3">The sequence shown here is derived from an EMBL/GenBank/DDBJ whole genome shotgun (WGS) entry which is preliminary data.</text>
</comment>
<dbReference type="Proteomes" id="UP000051131">
    <property type="component" value="Unassembled WGS sequence"/>
</dbReference>
<keyword evidence="4" id="KW-1185">Reference proteome</keyword>
<evidence type="ECO:0000256" key="1">
    <source>
        <dbReference type="SAM" id="Phobius"/>
    </source>
</evidence>
<dbReference type="InterPro" id="IPR008523">
    <property type="entry name" value="DUF805"/>
</dbReference>
<feature type="transmembrane region" description="Helical" evidence="1">
    <location>
        <begin position="129"/>
        <end position="148"/>
    </location>
</feature>
<dbReference type="Pfam" id="PF12773">
    <property type="entry name" value="DZR"/>
    <property type="match status" value="1"/>
</dbReference>
<dbReference type="STRING" id="1423729.FC80_GL001827"/>
<dbReference type="Pfam" id="PF05656">
    <property type="entry name" value="DUF805"/>
    <property type="match status" value="1"/>
</dbReference>
<sequence length="232" mass="26723">MMVCQKCGHKLEEGMEYCMFCGTHQEIFEEEFERKSCKFCKKNIPVNANFCSYCGKDQAFINVETFSSEPIIQKISENGKIQVDEVTEDREQIDSLPLNENARPGILASTKILLRDMFIFQKRMGRADFWWAIAGIFLLSMIFGMVMGEVIVLVEEFSPSSVELVEKIGVSIWVTMVYVAITSAQIRRLHDCSLPSVLILLKFFFGFGDIIVFLLMVLPQSKRDMRYTFKKK</sequence>
<dbReference type="GO" id="GO:0016020">
    <property type="term" value="C:membrane"/>
    <property type="evidence" value="ECO:0007669"/>
    <property type="project" value="InterPro"/>
</dbReference>
<organism evidence="3 4">
    <name type="scientific">Liquorilactobacillus cacaonum DSM 21116</name>
    <dbReference type="NCBI Taxonomy" id="1423729"/>
    <lineage>
        <taxon>Bacteria</taxon>
        <taxon>Bacillati</taxon>
        <taxon>Bacillota</taxon>
        <taxon>Bacilli</taxon>
        <taxon>Lactobacillales</taxon>
        <taxon>Lactobacillaceae</taxon>
        <taxon>Liquorilactobacillus</taxon>
    </lineage>
</organism>
<evidence type="ECO:0000259" key="2">
    <source>
        <dbReference type="Pfam" id="PF12773"/>
    </source>
</evidence>
<evidence type="ECO:0000313" key="4">
    <source>
        <dbReference type="Proteomes" id="UP000051131"/>
    </source>
</evidence>
<keyword evidence="1" id="KW-0812">Transmembrane</keyword>
<evidence type="ECO:0000313" key="3">
    <source>
        <dbReference type="EMBL" id="KRM90004.1"/>
    </source>
</evidence>
<keyword evidence="1" id="KW-1133">Transmembrane helix</keyword>
<feature type="domain" description="DZANK-type" evidence="2">
    <location>
        <begin position="4"/>
        <end position="55"/>
    </location>
</feature>
<protein>
    <recommendedName>
        <fullName evidence="2">DZANK-type domain-containing protein</fullName>
    </recommendedName>
</protein>
<dbReference type="PATRIC" id="fig|1423729.3.peg.1855"/>
<reference evidence="3 4" key="1">
    <citation type="journal article" date="2015" name="Genome Announc.">
        <title>Expanding the biotechnology potential of lactobacilli through comparative genomics of 213 strains and associated genera.</title>
        <authorList>
            <person name="Sun Z."/>
            <person name="Harris H.M."/>
            <person name="McCann A."/>
            <person name="Guo C."/>
            <person name="Argimon S."/>
            <person name="Zhang W."/>
            <person name="Yang X."/>
            <person name="Jeffery I.B."/>
            <person name="Cooney J.C."/>
            <person name="Kagawa T.F."/>
            <person name="Liu W."/>
            <person name="Song Y."/>
            <person name="Salvetti E."/>
            <person name="Wrobel A."/>
            <person name="Rasinkangas P."/>
            <person name="Parkhill J."/>
            <person name="Rea M.C."/>
            <person name="O'Sullivan O."/>
            <person name="Ritari J."/>
            <person name="Douillard F.P."/>
            <person name="Paul Ross R."/>
            <person name="Yang R."/>
            <person name="Briner A.E."/>
            <person name="Felis G.E."/>
            <person name="de Vos W.M."/>
            <person name="Barrangou R."/>
            <person name="Klaenhammer T.R."/>
            <person name="Caufield P.W."/>
            <person name="Cui Y."/>
            <person name="Zhang H."/>
            <person name="O'Toole P.W."/>
        </authorList>
    </citation>
    <scope>NUCLEOTIDE SEQUENCE [LARGE SCALE GENOMIC DNA]</scope>
    <source>
        <strain evidence="3 4">DSM 21116</strain>
    </source>
</reference>
<gene>
    <name evidence="3" type="ORF">FC80_GL001827</name>
</gene>
<dbReference type="AlphaFoldDB" id="A0A0R2CJ51"/>
<feature type="transmembrane region" description="Helical" evidence="1">
    <location>
        <begin position="198"/>
        <end position="218"/>
    </location>
</feature>
<dbReference type="InterPro" id="IPR025874">
    <property type="entry name" value="DZR"/>
</dbReference>
<proteinExistence type="predicted"/>
<keyword evidence="1" id="KW-0472">Membrane</keyword>
<name>A0A0R2CJ51_9LACO</name>